<evidence type="ECO:0000313" key="1">
    <source>
        <dbReference type="EMBL" id="BDM73626.1"/>
    </source>
</evidence>
<evidence type="ECO:0000313" key="2">
    <source>
        <dbReference type="Proteomes" id="UP001059597"/>
    </source>
</evidence>
<dbReference type="Proteomes" id="UP001059597">
    <property type="component" value="Chromosome"/>
</dbReference>
<protein>
    <submittedName>
        <fullName evidence="1">Uncharacterized protein</fullName>
    </submittedName>
</protein>
<reference evidence="1" key="1">
    <citation type="submission" date="2022-06" db="EMBL/GenBank/DDBJ databases">
        <title>Complete genome sequence of Streptomyces nigrescens HEK616.</title>
        <authorList>
            <person name="Asamizu S."/>
            <person name="Onaka H."/>
        </authorList>
    </citation>
    <scope>NUCLEOTIDE SEQUENCE</scope>
    <source>
        <strain evidence="1">HEK616</strain>
    </source>
</reference>
<organism evidence="1 2">
    <name type="scientific">Streptomyces nigrescens</name>
    <dbReference type="NCBI Taxonomy" id="1920"/>
    <lineage>
        <taxon>Bacteria</taxon>
        <taxon>Bacillati</taxon>
        <taxon>Actinomycetota</taxon>
        <taxon>Actinomycetes</taxon>
        <taxon>Kitasatosporales</taxon>
        <taxon>Streptomycetaceae</taxon>
        <taxon>Streptomyces</taxon>
    </lineage>
</organism>
<gene>
    <name evidence="1" type="ORF">HEK616_71130</name>
</gene>
<name>A0ABN6R832_STRNI</name>
<proteinExistence type="predicted"/>
<dbReference type="EMBL" id="AP026073">
    <property type="protein sequence ID" value="BDM73626.1"/>
    <property type="molecule type" value="Genomic_DNA"/>
</dbReference>
<keyword evidence="2" id="KW-1185">Reference proteome</keyword>
<accession>A0ABN6R832</accession>
<sequence>MSAAAAEGGAERLSVTLARHLQTLKIHDRHVNLPPGGEQERWTAPMTCQVPLRDTWTRRAVQ</sequence>